<comment type="function">
    <text evidence="1">Induces bone formation in conjunction with TGF-beta-1 or TGF-beta-2.</text>
</comment>
<keyword evidence="13" id="KW-0325">Glycoprotein</keyword>
<gene>
    <name evidence="15" type="ORF">ASZ78_006947</name>
</gene>
<dbReference type="Pfam" id="PF13855">
    <property type="entry name" value="LRR_8"/>
    <property type="match status" value="1"/>
</dbReference>
<comment type="caution">
    <text evidence="15">The sequence shown here is derived from an EMBL/GenBank/DDBJ whole genome shotgun (WGS) entry which is preliminary data.</text>
</comment>
<evidence type="ECO:0000256" key="10">
    <source>
        <dbReference type="ARBA" id="ARBA00022974"/>
    </source>
</evidence>
<keyword evidence="16" id="KW-1185">Reference proteome</keyword>
<evidence type="ECO:0000256" key="6">
    <source>
        <dbReference type="ARBA" id="ARBA00022530"/>
    </source>
</evidence>
<dbReference type="PANTHER" id="PTHR46269:SF1">
    <property type="entry name" value="MIMECAN"/>
    <property type="match status" value="1"/>
</dbReference>
<dbReference type="Gene3D" id="3.80.10.10">
    <property type="entry name" value="Ribonuclease Inhibitor"/>
    <property type="match status" value="1"/>
</dbReference>
<evidence type="ECO:0000256" key="3">
    <source>
        <dbReference type="ARBA" id="ARBA00006912"/>
    </source>
</evidence>
<evidence type="ECO:0000256" key="2">
    <source>
        <dbReference type="ARBA" id="ARBA00004498"/>
    </source>
</evidence>
<dbReference type="GO" id="GO:0031012">
    <property type="term" value="C:extracellular matrix"/>
    <property type="evidence" value="ECO:0007669"/>
    <property type="project" value="TreeGrafter"/>
</dbReference>
<keyword evidence="12" id="KW-1015">Disulfide bond</keyword>
<dbReference type="SMART" id="SM00369">
    <property type="entry name" value="LRR_TYP"/>
    <property type="match status" value="4"/>
</dbReference>
<dbReference type="InterPro" id="IPR001611">
    <property type="entry name" value="Leu-rich_rpt"/>
</dbReference>
<evidence type="ECO:0000256" key="7">
    <source>
        <dbReference type="ARBA" id="ARBA00022614"/>
    </source>
</evidence>
<dbReference type="AlphaFoldDB" id="A0A226MS79"/>
<evidence type="ECO:0000256" key="9">
    <source>
        <dbReference type="ARBA" id="ARBA00022737"/>
    </source>
</evidence>
<dbReference type="Proteomes" id="UP000198323">
    <property type="component" value="Unassembled WGS sequence"/>
</dbReference>
<dbReference type="GO" id="GO:0005615">
    <property type="term" value="C:extracellular space"/>
    <property type="evidence" value="ECO:0007669"/>
    <property type="project" value="TreeGrafter"/>
</dbReference>
<evidence type="ECO:0000256" key="12">
    <source>
        <dbReference type="ARBA" id="ARBA00023157"/>
    </source>
</evidence>
<dbReference type="PANTHER" id="PTHR46269">
    <property type="entry name" value="EPIPHYCAN-RELATED"/>
    <property type="match status" value="1"/>
</dbReference>
<evidence type="ECO:0000313" key="15">
    <source>
        <dbReference type="EMBL" id="OXB58175.1"/>
    </source>
</evidence>
<proteinExistence type="inferred from homology"/>
<reference evidence="15 16" key="1">
    <citation type="submission" date="2016-07" db="EMBL/GenBank/DDBJ databases">
        <title>Disparate Historic Effective Population Sizes Predicted by Modern Levels of Genome Diversity for the Scaled Quail (Callipepla squamata) and the Northern Bobwhite (Colinus virginianus): Inferences from First and Second Generation Draft Genome Assemblies for Sympatric New World Quail.</title>
        <authorList>
            <person name="Oldeschulte D.L."/>
            <person name="Halley Y.A."/>
            <person name="Bhattarai E.K."/>
            <person name="Brashear W.A."/>
            <person name="Hill J."/>
            <person name="Metz R.P."/>
            <person name="Johnson C.D."/>
            <person name="Rollins D."/>
            <person name="Peterson M.J."/>
            <person name="Bickhart D.M."/>
            <person name="Decker J.E."/>
            <person name="Seabury C.M."/>
        </authorList>
    </citation>
    <scope>NUCLEOTIDE SEQUENCE [LARGE SCALE GENOMIC DNA]</scope>
    <source>
        <strain evidence="15 16">Texas</strain>
        <tissue evidence="15">Leg muscle</tissue>
    </source>
</reference>
<evidence type="ECO:0000256" key="5">
    <source>
        <dbReference type="ARBA" id="ARBA00022525"/>
    </source>
</evidence>
<dbReference type="InterPro" id="IPR043547">
    <property type="entry name" value="Mimecan/Epiphycan/Opticin"/>
</dbReference>
<keyword evidence="5" id="KW-0964">Secreted</keyword>
<dbReference type="GO" id="GO:0060348">
    <property type="term" value="P:bone development"/>
    <property type="evidence" value="ECO:0007669"/>
    <property type="project" value="TreeGrafter"/>
</dbReference>
<dbReference type="GO" id="GO:0061975">
    <property type="term" value="P:articular cartilage development"/>
    <property type="evidence" value="ECO:0007669"/>
    <property type="project" value="TreeGrafter"/>
</dbReference>
<dbReference type="Pfam" id="PF00560">
    <property type="entry name" value="LRR_1"/>
    <property type="match status" value="1"/>
</dbReference>
<keyword evidence="8" id="KW-0732">Signal</keyword>
<keyword evidence="7" id="KW-0433">Leucine-rich repeat</keyword>
<sequence>SQRKYSPQSTHEQTFTSSVKASTLFGEKMKTLQATFFLVAFVPLVKSAPPTQQDSHTFYDYDTDIATGSLIQQDYEMLSKDLRKDGTNVSLDTGLRLQADDSELGAKPTKDTNLPTCLLCVCLSGSVYCEEIDIEAVPPLPKETAYLYARFNKIKRIAVSDFADITTLRRIDFSGNMIEEIEDGAFSKLLLLEELSLAENRLVKLPVLPPKLTTFNANQNRIKSRGIKNNAFKKLTNLAYLYLGHNALESVPLNLPESLRILHLQHNNITTITDDTFCKSNNTRYIRTRMDEIRMEGNPILLAKHVNAFSCLRTLPVGTYY</sequence>
<keyword evidence="10" id="KW-0654">Proteoglycan</keyword>
<feature type="non-terminal residue" evidence="15">
    <location>
        <position position="1"/>
    </location>
</feature>
<accession>A0A226MS79</accession>
<evidence type="ECO:0000256" key="11">
    <source>
        <dbReference type="ARBA" id="ARBA00023030"/>
    </source>
</evidence>
<comment type="similarity">
    <text evidence="3">Belongs to the small leucine-rich proteoglycan (SLRP) family. SLRP class III subfamily.</text>
</comment>
<dbReference type="InterPro" id="IPR032675">
    <property type="entry name" value="LRR_dom_sf"/>
</dbReference>
<dbReference type="GO" id="GO:0008083">
    <property type="term" value="F:growth factor activity"/>
    <property type="evidence" value="ECO:0007669"/>
    <property type="project" value="UniProtKB-KW"/>
</dbReference>
<keyword evidence="11" id="KW-0339">Growth factor</keyword>
<dbReference type="PROSITE" id="PS51450">
    <property type="entry name" value="LRR"/>
    <property type="match status" value="1"/>
</dbReference>
<dbReference type="EMBL" id="MCFN01000491">
    <property type="protein sequence ID" value="OXB58175.1"/>
    <property type="molecule type" value="Genomic_DNA"/>
</dbReference>
<name>A0A226MS79_CALSU</name>
<dbReference type="STRING" id="9009.A0A226MS79"/>
<protein>
    <recommendedName>
        <fullName evidence="4">Mimecan</fullName>
    </recommendedName>
    <alternativeName>
        <fullName evidence="14">Osteoglycin</fullName>
    </alternativeName>
</protein>
<evidence type="ECO:0000256" key="1">
    <source>
        <dbReference type="ARBA" id="ARBA00003759"/>
    </source>
</evidence>
<comment type="subcellular location">
    <subcellularLocation>
        <location evidence="2">Secreted</location>
        <location evidence="2">Extracellular space</location>
        <location evidence="2">Extracellular matrix</location>
    </subcellularLocation>
</comment>
<dbReference type="SUPFAM" id="SSF52058">
    <property type="entry name" value="L domain-like"/>
    <property type="match status" value="1"/>
</dbReference>
<organism evidence="15 16">
    <name type="scientific">Callipepla squamata</name>
    <name type="common">Scaled quail</name>
    <dbReference type="NCBI Taxonomy" id="9009"/>
    <lineage>
        <taxon>Eukaryota</taxon>
        <taxon>Metazoa</taxon>
        <taxon>Chordata</taxon>
        <taxon>Craniata</taxon>
        <taxon>Vertebrata</taxon>
        <taxon>Euteleostomi</taxon>
        <taxon>Archelosauria</taxon>
        <taxon>Archosauria</taxon>
        <taxon>Dinosauria</taxon>
        <taxon>Saurischia</taxon>
        <taxon>Theropoda</taxon>
        <taxon>Coelurosauria</taxon>
        <taxon>Aves</taxon>
        <taxon>Neognathae</taxon>
        <taxon>Galloanserae</taxon>
        <taxon>Galliformes</taxon>
        <taxon>Odontophoridae</taxon>
        <taxon>Callipepla</taxon>
    </lineage>
</organism>
<evidence type="ECO:0000313" key="16">
    <source>
        <dbReference type="Proteomes" id="UP000198323"/>
    </source>
</evidence>
<evidence type="ECO:0000256" key="8">
    <source>
        <dbReference type="ARBA" id="ARBA00022729"/>
    </source>
</evidence>
<keyword evidence="6" id="KW-0272">Extracellular matrix</keyword>
<evidence type="ECO:0000256" key="14">
    <source>
        <dbReference type="ARBA" id="ARBA00031730"/>
    </source>
</evidence>
<evidence type="ECO:0000256" key="13">
    <source>
        <dbReference type="ARBA" id="ARBA00023180"/>
    </source>
</evidence>
<dbReference type="InterPro" id="IPR003591">
    <property type="entry name" value="Leu-rich_rpt_typical-subtyp"/>
</dbReference>
<keyword evidence="9" id="KW-0677">Repeat</keyword>
<evidence type="ECO:0000256" key="4">
    <source>
        <dbReference type="ARBA" id="ARBA00018423"/>
    </source>
</evidence>
<dbReference type="OrthoDB" id="7451790at2759"/>